<proteinExistence type="predicted"/>
<protein>
    <submittedName>
        <fullName evidence="1">Uncharacterized protein</fullName>
    </submittedName>
</protein>
<name>A0ACC3N169_9PEZI</name>
<reference evidence="1" key="1">
    <citation type="submission" date="2023-07" db="EMBL/GenBank/DDBJ databases">
        <title>Black Yeasts Isolated from many extreme environments.</title>
        <authorList>
            <person name="Coleine C."/>
            <person name="Stajich J.E."/>
            <person name="Selbmann L."/>
        </authorList>
    </citation>
    <scope>NUCLEOTIDE SEQUENCE</scope>
    <source>
        <strain evidence="1">CCFEE 5714</strain>
    </source>
</reference>
<gene>
    <name evidence="1" type="ORF">LTR37_011869</name>
</gene>
<accession>A0ACC3N169</accession>
<dbReference type="EMBL" id="JAUTXU010000106">
    <property type="protein sequence ID" value="KAK3707867.1"/>
    <property type="molecule type" value="Genomic_DNA"/>
</dbReference>
<comment type="caution">
    <text evidence="1">The sequence shown here is derived from an EMBL/GenBank/DDBJ whole genome shotgun (WGS) entry which is preliminary data.</text>
</comment>
<evidence type="ECO:0000313" key="2">
    <source>
        <dbReference type="Proteomes" id="UP001281147"/>
    </source>
</evidence>
<evidence type="ECO:0000313" key="1">
    <source>
        <dbReference type="EMBL" id="KAK3707867.1"/>
    </source>
</evidence>
<sequence>MASNGASEQNSPFLTNYCRYLDSETNSARIGHLSEDRASVQPLAFKSGTPLTDLYQVIEAGERRIIRSGDPLQTASTKLLAPISGRDILCVGKNYAAHATEFNKSGYDCSDKVDQPTHPVIFTKRFTSIIADGDEIYPHPEFTETVDYEGELAVIIGKSGYRISEADAMNHVWGYTICNDVTARERQRDHKQFYIGKSPDSFCPLGPVAVPAARLPEIVQVQTRVNGELRQDATTEDLIFSIPSLIKTLSEGQTLMPGDVLATGTPAGVGFGQNPPVYLQPGDEIAVTISGLGTLTNRIASKSAQNHTLKRIKREHDIHLNNMTKSPSGAALSMVNGKPIHCQNFGNQNGPPAVFVHGLGGSVDYWTPLIEAAGLRKTHALHLYDFEGHGLSPTSPLSELTVSSLAEDLKGVFNRANISSGAVLFAHSLGCLIAIQFVLRNPRFVSKLILMGPPSSPLPEAGSQGAHARAVLARSHGMDAVVDTVVSDGTSEKSKKENPLATTAVRLSLLAQDPEGYAKACSALAKATEPLYFSQIQAETSIITGAEDKISSPELCEKYDTQLSKAKERRTYTLRMEVRDALGSSLTNGQWIGKWSYATEHGRTPAET</sequence>
<organism evidence="1 2">
    <name type="scientific">Vermiconidia calcicola</name>
    <dbReference type="NCBI Taxonomy" id="1690605"/>
    <lineage>
        <taxon>Eukaryota</taxon>
        <taxon>Fungi</taxon>
        <taxon>Dikarya</taxon>
        <taxon>Ascomycota</taxon>
        <taxon>Pezizomycotina</taxon>
        <taxon>Dothideomycetes</taxon>
        <taxon>Dothideomycetidae</taxon>
        <taxon>Mycosphaerellales</taxon>
        <taxon>Extremaceae</taxon>
        <taxon>Vermiconidia</taxon>
    </lineage>
</organism>
<keyword evidence="2" id="KW-1185">Reference proteome</keyword>
<dbReference type="Proteomes" id="UP001281147">
    <property type="component" value="Unassembled WGS sequence"/>
</dbReference>